<dbReference type="AlphaFoldDB" id="A0A2W7BZF9"/>
<dbReference type="Pfam" id="PF13977">
    <property type="entry name" value="TetR_C_6"/>
    <property type="match status" value="1"/>
</dbReference>
<dbReference type="PANTHER" id="PTHR30055">
    <property type="entry name" value="HTH-TYPE TRANSCRIPTIONAL REGULATOR RUTR"/>
    <property type="match status" value="1"/>
</dbReference>
<accession>A0A2W7BZF9</accession>
<sequence>MESAPKTKTRIEDIRRVELIEAAHRVFLKSGLNGLTTTRICQEAGMSQGILTYYFKNKDEVLFEMVRYANRVLMDDVVVRLRQAKTNWQRLMAIIEGNFPEASYNANTANAWVSFYAAAASNARYNMLQRLFYRRLRSNLSSALNSVLTPNRVDRFAQGFAAMIDGLWLRRGHSEDLTAAEAISLLTEYAEQALGVDMVDKLRKPTAELL</sequence>
<dbReference type="RefSeq" id="WP_111547301.1">
    <property type="nucleotide sequence ID" value="NZ_MZXV01000062.1"/>
</dbReference>
<dbReference type="PANTHER" id="PTHR30055:SF226">
    <property type="entry name" value="HTH-TYPE TRANSCRIPTIONAL REGULATOR PKSA"/>
    <property type="match status" value="1"/>
</dbReference>
<evidence type="ECO:0000256" key="5">
    <source>
        <dbReference type="PROSITE-ProRule" id="PRU00335"/>
    </source>
</evidence>
<keyword evidence="3 5" id="KW-0238">DNA-binding</keyword>
<dbReference type="GO" id="GO:0000976">
    <property type="term" value="F:transcription cis-regulatory region binding"/>
    <property type="evidence" value="ECO:0007669"/>
    <property type="project" value="TreeGrafter"/>
</dbReference>
<dbReference type="InterPro" id="IPR050109">
    <property type="entry name" value="HTH-type_TetR-like_transc_reg"/>
</dbReference>
<keyword evidence="2" id="KW-0805">Transcription regulation</keyword>
<dbReference type="Proteomes" id="UP000248616">
    <property type="component" value="Unassembled WGS sequence"/>
</dbReference>
<dbReference type="OrthoDB" id="9802802at2"/>
<dbReference type="InterPro" id="IPR009057">
    <property type="entry name" value="Homeodomain-like_sf"/>
</dbReference>
<evidence type="ECO:0000313" key="8">
    <source>
        <dbReference type="Proteomes" id="UP000248616"/>
    </source>
</evidence>
<dbReference type="PRINTS" id="PR00455">
    <property type="entry name" value="HTHTETR"/>
</dbReference>
<organism evidence="7 8">
    <name type="scientific">Mesorhizobium kowhaii</name>
    <dbReference type="NCBI Taxonomy" id="1300272"/>
    <lineage>
        <taxon>Bacteria</taxon>
        <taxon>Pseudomonadati</taxon>
        <taxon>Pseudomonadota</taxon>
        <taxon>Alphaproteobacteria</taxon>
        <taxon>Hyphomicrobiales</taxon>
        <taxon>Phyllobacteriaceae</taxon>
        <taxon>Mesorhizobium</taxon>
    </lineage>
</organism>
<evidence type="ECO:0000256" key="2">
    <source>
        <dbReference type="ARBA" id="ARBA00023015"/>
    </source>
</evidence>
<reference evidence="8" key="1">
    <citation type="submission" date="2017-03" db="EMBL/GenBank/DDBJ databases">
        <authorList>
            <person name="Safronova V.I."/>
            <person name="Sazanova A.L."/>
            <person name="Chirak E.R."/>
        </authorList>
    </citation>
    <scope>NUCLEOTIDE SEQUENCE [LARGE SCALE GENOMIC DNA]</scope>
    <source>
        <strain evidence="8">Ach-343</strain>
    </source>
</reference>
<dbReference type="InterPro" id="IPR036271">
    <property type="entry name" value="Tet_transcr_reg_TetR-rel_C_sf"/>
</dbReference>
<proteinExistence type="predicted"/>
<comment type="caution">
    <text evidence="7">The sequence shown here is derived from an EMBL/GenBank/DDBJ whole genome shotgun (WGS) entry which is preliminary data.</text>
</comment>
<dbReference type="Gene3D" id="1.10.357.10">
    <property type="entry name" value="Tetracycline Repressor, domain 2"/>
    <property type="match status" value="1"/>
</dbReference>
<dbReference type="InterPro" id="IPR001647">
    <property type="entry name" value="HTH_TetR"/>
</dbReference>
<evidence type="ECO:0000313" key="7">
    <source>
        <dbReference type="EMBL" id="PZV34918.1"/>
    </source>
</evidence>
<dbReference type="SUPFAM" id="SSF46689">
    <property type="entry name" value="Homeodomain-like"/>
    <property type="match status" value="1"/>
</dbReference>
<dbReference type="SUPFAM" id="SSF48498">
    <property type="entry name" value="Tetracyclin repressor-like, C-terminal domain"/>
    <property type="match status" value="1"/>
</dbReference>
<feature type="domain" description="HTH tetR-type" evidence="6">
    <location>
        <begin position="13"/>
        <end position="73"/>
    </location>
</feature>
<protein>
    <submittedName>
        <fullName evidence="7">Transcriptional regulator BetI</fullName>
    </submittedName>
</protein>
<dbReference type="Pfam" id="PF00440">
    <property type="entry name" value="TetR_N"/>
    <property type="match status" value="1"/>
</dbReference>
<dbReference type="PROSITE" id="PS50977">
    <property type="entry name" value="HTH_TETR_2"/>
    <property type="match status" value="1"/>
</dbReference>
<gene>
    <name evidence="7" type="ORF">B5V02_27830</name>
</gene>
<keyword evidence="4" id="KW-0804">Transcription</keyword>
<feature type="DNA-binding region" description="H-T-H motif" evidence="5">
    <location>
        <begin position="36"/>
        <end position="55"/>
    </location>
</feature>
<keyword evidence="1" id="KW-0678">Repressor</keyword>
<evidence type="ECO:0000256" key="1">
    <source>
        <dbReference type="ARBA" id="ARBA00022491"/>
    </source>
</evidence>
<evidence type="ECO:0000256" key="3">
    <source>
        <dbReference type="ARBA" id="ARBA00023125"/>
    </source>
</evidence>
<keyword evidence="8" id="KW-1185">Reference proteome</keyword>
<dbReference type="InterPro" id="IPR039538">
    <property type="entry name" value="BetI_C"/>
</dbReference>
<dbReference type="GO" id="GO:0003700">
    <property type="term" value="F:DNA-binding transcription factor activity"/>
    <property type="evidence" value="ECO:0007669"/>
    <property type="project" value="TreeGrafter"/>
</dbReference>
<evidence type="ECO:0000256" key="4">
    <source>
        <dbReference type="ARBA" id="ARBA00023163"/>
    </source>
</evidence>
<evidence type="ECO:0000259" key="6">
    <source>
        <dbReference type="PROSITE" id="PS50977"/>
    </source>
</evidence>
<dbReference type="NCBIfam" id="NF001978">
    <property type="entry name" value="PRK00767.1"/>
    <property type="match status" value="1"/>
</dbReference>
<name>A0A2W7BZF9_9HYPH</name>
<dbReference type="EMBL" id="MZXV01000062">
    <property type="protein sequence ID" value="PZV34918.1"/>
    <property type="molecule type" value="Genomic_DNA"/>
</dbReference>